<name>A0ABR6L1H0_9HYPH</name>
<comment type="caution">
    <text evidence="5">The sequence shown here is derived from an EMBL/GenBank/DDBJ whole genome shotgun (WGS) entry which is preliminary data.</text>
</comment>
<dbReference type="InterPro" id="IPR006311">
    <property type="entry name" value="TAT_signal"/>
</dbReference>
<dbReference type="PIRSF" id="PIRSF002741">
    <property type="entry name" value="MppA"/>
    <property type="match status" value="1"/>
</dbReference>
<dbReference type="Gene3D" id="3.40.190.10">
    <property type="entry name" value="Periplasmic binding protein-like II"/>
    <property type="match status" value="1"/>
</dbReference>
<keyword evidence="3" id="KW-0732">Signal</keyword>
<dbReference type="Gene3D" id="3.10.105.10">
    <property type="entry name" value="Dipeptide-binding Protein, Domain 3"/>
    <property type="match status" value="1"/>
</dbReference>
<dbReference type="Pfam" id="PF00496">
    <property type="entry name" value="SBP_bac_5"/>
    <property type="match status" value="1"/>
</dbReference>
<evidence type="ECO:0000313" key="5">
    <source>
        <dbReference type="EMBL" id="MBB4650607.1"/>
    </source>
</evidence>
<dbReference type="EMBL" id="JACHOT010000002">
    <property type="protein sequence ID" value="MBB4650607.1"/>
    <property type="molecule type" value="Genomic_DNA"/>
</dbReference>
<dbReference type="RefSeq" id="WP_183262660.1">
    <property type="nucleotide sequence ID" value="NZ_BAAAVZ010000002.1"/>
</dbReference>
<dbReference type="PANTHER" id="PTHR30290">
    <property type="entry name" value="PERIPLASMIC BINDING COMPONENT OF ABC TRANSPORTER"/>
    <property type="match status" value="1"/>
</dbReference>
<evidence type="ECO:0000256" key="2">
    <source>
        <dbReference type="ARBA" id="ARBA00005695"/>
    </source>
</evidence>
<comment type="subcellular location">
    <subcellularLocation>
        <location evidence="1">Periplasm</location>
    </subcellularLocation>
</comment>
<dbReference type="Proteomes" id="UP000539538">
    <property type="component" value="Unassembled WGS sequence"/>
</dbReference>
<sequence>MEKSDRSPKSLGINRRDMMRLAAISGLGVAASGSFWSSVSAAQGAETAPKKGGTLTINLTSDPSNFDPMSTTTNRVLYIAGACYNNLVMFDPMSPDVIIGDLAREWTVSEDGQTYTFKLVENVKFHDGKPFTAEDVKYTFDFVRNPPEGAVSVRSGQLEVVDTIEVLDELTVQFRLKRPSPAFLPTLASGWMLVYPKHILEAKGSMKADVVGTGPFRLAKYSKGVSIELVRNENYHIPDRPYLDGITVYIIGDASTTLSYLKTGQLTVFMNMGDEEARRTKQNDKQLVVQEVPALSFTCVSFNTTKGPFSDVRVRQAVSLVMDRAETISVVGQGEAVVGGLMPPGRWALPASDLATVPGYGGNPADNLAKAKELMREAGHPKGFSTTLMTKRNANYEAAAVFMQSKLAEIGITSSIDLQDDTLSYENLMSKNYEISPWIHTAGGDDPDTIFSDFYTCSASRNYSGVCDEKFDENFALQSREMNEDKRRAISHEMELSMLQEFNRVVLFWQKKFLGLSPRVQGLIIHPVMDNNRRFQDVWLSA</sequence>
<evidence type="ECO:0000259" key="4">
    <source>
        <dbReference type="Pfam" id="PF00496"/>
    </source>
</evidence>
<accession>A0ABR6L1H0</accession>
<feature type="domain" description="Solute-binding protein family 5" evidence="4">
    <location>
        <begin position="98"/>
        <end position="460"/>
    </location>
</feature>
<reference evidence="5 6" key="1">
    <citation type="submission" date="2020-08" db="EMBL/GenBank/DDBJ databases">
        <title>Genomic Encyclopedia of Type Strains, Phase IV (KMG-IV): sequencing the most valuable type-strain genomes for metagenomic binning, comparative biology and taxonomic classification.</title>
        <authorList>
            <person name="Goeker M."/>
        </authorList>
    </citation>
    <scope>NUCLEOTIDE SEQUENCE [LARGE SCALE GENOMIC DNA]</scope>
    <source>
        <strain evidence="5 6">DSM 7050</strain>
    </source>
</reference>
<dbReference type="PROSITE" id="PS51318">
    <property type="entry name" value="TAT"/>
    <property type="match status" value="1"/>
</dbReference>
<dbReference type="PANTHER" id="PTHR30290:SF38">
    <property type="entry name" value="D,D-DIPEPTIDE-BINDING PERIPLASMIC PROTEIN DDPA-RELATED"/>
    <property type="match status" value="1"/>
</dbReference>
<dbReference type="SUPFAM" id="SSF53850">
    <property type="entry name" value="Periplasmic binding protein-like II"/>
    <property type="match status" value="1"/>
</dbReference>
<dbReference type="InterPro" id="IPR039424">
    <property type="entry name" value="SBP_5"/>
</dbReference>
<dbReference type="CDD" id="cd00995">
    <property type="entry name" value="PBP2_NikA_DppA_OppA_like"/>
    <property type="match status" value="1"/>
</dbReference>
<evidence type="ECO:0000256" key="1">
    <source>
        <dbReference type="ARBA" id="ARBA00004418"/>
    </source>
</evidence>
<dbReference type="InterPro" id="IPR000914">
    <property type="entry name" value="SBP_5_dom"/>
</dbReference>
<keyword evidence="6" id="KW-1185">Reference proteome</keyword>
<comment type="similarity">
    <text evidence="2">Belongs to the bacterial solute-binding protein 5 family.</text>
</comment>
<protein>
    <submittedName>
        <fullName evidence="5">Peptide/nickel transport system substrate-binding protein</fullName>
    </submittedName>
</protein>
<proteinExistence type="inferred from homology"/>
<evidence type="ECO:0000256" key="3">
    <source>
        <dbReference type="ARBA" id="ARBA00022729"/>
    </source>
</evidence>
<organism evidence="5 6">
    <name type="scientific">Aminobacter niigataensis</name>
    <dbReference type="NCBI Taxonomy" id="83265"/>
    <lineage>
        <taxon>Bacteria</taxon>
        <taxon>Pseudomonadati</taxon>
        <taxon>Pseudomonadota</taxon>
        <taxon>Alphaproteobacteria</taxon>
        <taxon>Hyphomicrobiales</taxon>
        <taxon>Phyllobacteriaceae</taxon>
        <taxon>Aminobacter</taxon>
    </lineage>
</organism>
<dbReference type="InterPro" id="IPR030678">
    <property type="entry name" value="Peptide/Ni-bd"/>
</dbReference>
<evidence type="ECO:0000313" key="6">
    <source>
        <dbReference type="Proteomes" id="UP000539538"/>
    </source>
</evidence>
<gene>
    <name evidence="5" type="ORF">GGQ99_002362</name>
</gene>